<dbReference type="EMBL" id="JBHUCX010000050">
    <property type="protein sequence ID" value="MFD1676329.1"/>
    <property type="molecule type" value="Genomic_DNA"/>
</dbReference>
<dbReference type="RefSeq" id="WP_377944225.1">
    <property type="nucleotide sequence ID" value="NZ_JBHUCX010000050.1"/>
</dbReference>
<evidence type="ECO:0000256" key="1">
    <source>
        <dbReference type="SAM" id="MobiDB-lite"/>
    </source>
</evidence>
<keyword evidence="3" id="KW-1185">Reference proteome</keyword>
<feature type="compositionally biased region" description="Polar residues" evidence="1">
    <location>
        <begin position="15"/>
        <end position="24"/>
    </location>
</feature>
<proteinExistence type="predicted"/>
<evidence type="ECO:0000313" key="2">
    <source>
        <dbReference type="EMBL" id="MFD1676329.1"/>
    </source>
</evidence>
<accession>A0ABW4JKG3</accession>
<reference evidence="3" key="1">
    <citation type="journal article" date="2019" name="Int. J. Syst. Evol. Microbiol.">
        <title>The Global Catalogue of Microorganisms (GCM) 10K type strain sequencing project: providing services to taxonomists for standard genome sequencing and annotation.</title>
        <authorList>
            <consortium name="The Broad Institute Genomics Platform"/>
            <consortium name="The Broad Institute Genome Sequencing Center for Infectious Disease"/>
            <person name="Wu L."/>
            <person name="Ma J."/>
        </authorList>
    </citation>
    <scope>NUCLEOTIDE SEQUENCE [LARGE SCALE GENOMIC DNA]</scope>
    <source>
        <strain evidence="3">CGMCC 1.12286</strain>
    </source>
</reference>
<sequence>MGNSKTYNYPKANRRSTSSQTGDSSRVEEVKAHAHQPPTFQANAPSKGK</sequence>
<comment type="caution">
    <text evidence="2">The sequence shown here is derived from an EMBL/GenBank/DDBJ whole genome shotgun (WGS) entry which is preliminary data.</text>
</comment>
<dbReference type="Proteomes" id="UP001597079">
    <property type="component" value="Unassembled WGS sequence"/>
</dbReference>
<name>A0ABW4JKG3_9BACL</name>
<gene>
    <name evidence="2" type="ORF">ACFSB2_16620</name>
</gene>
<organism evidence="2 3">
    <name type="scientific">Alicyclobacillus fodiniaquatilis</name>
    <dbReference type="NCBI Taxonomy" id="1661150"/>
    <lineage>
        <taxon>Bacteria</taxon>
        <taxon>Bacillati</taxon>
        <taxon>Bacillota</taxon>
        <taxon>Bacilli</taxon>
        <taxon>Bacillales</taxon>
        <taxon>Alicyclobacillaceae</taxon>
        <taxon>Alicyclobacillus</taxon>
    </lineage>
</organism>
<protein>
    <submittedName>
        <fullName evidence="2">Uncharacterized protein</fullName>
    </submittedName>
</protein>
<feature type="compositionally biased region" description="Polar residues" evidence="1">
    <location>
        <begin position="38"/>
        <end position="49"/>
    </location>
</feature>
<feature type="region of interest" description="Disordered" evidence="1">
    <location>
        <begin position="1"/>
        <end position="49"/>
    </location>
</feature>
<evidence type="ECO:0000313" key="3">
    <source>
        <dbReference type="Proteomes" id="UP001597079"/>
    </source>
</evidence>